<proteinExistence type="predicted"/>
<dbReference type="EMBL" id="BARV01003678">
    <property type="protein sequence ID" value="GAI10261.1"/>
    <property type="molecule type" value="Genomic_DNA"/>
</dbReference>
<reference evidence="1" key="1">
    <citation type="journal article" date="2014" name="Front. Microbiol.">
        <title>High frequency of phylogenetically diverse reductive dehalogenase-homologous genes in deep subseafloor sedimentary metagenomes.</title>
        <authorList>
            <person name="Kawai M."/>
            <person name="Futagami T."/>
            <person name="Toyoda A."/>
            <person name="Takaki Y."/>
            <person name="Nishi S."/>
            <person name="Hori S."/>
            <person name="Arai W."/>
            <person name="Tsubouchi T."/>
            <person name="Morono Y."/>
            <person name="Uchiyama I."/>
            <person name="Ito T."/>
            <person name="Fujiyama A."/>
            <person name="Inagaki F."/>
            <person name="Takami H."/>
        </authorList>
    </citation>
    <scope>NUCLEOTIDE SEQUENCE</scope>
    <source>
        <strain evidence="1">Expedition CK06-06</strain>
    </source>
</reference>
<sequence>GICKYYAGEWNRCYSKDLDDGSVLVVLSSVKSDMVYRFRVKDLCGPAEEVLEYGEVDISAPEYLLTRQAKAKSLLLEKGEDDVS</sequence>
<evidence type="ECO:0000313" key="1">
    <source>
        <dbReference type="EMBL" id="GAI10261.1"/>
    </source>
</evidence>
<comment type="caution">
    <text evidence="1">The sequence shown here is derived from an EMBL/GenBank/DDBJ whole genome shotgun (WGS) entry which is preliminary data.</text>
</comment>
<feature type="non-terminal residue" evidence="1">
    <location>
        <position position="1"/>
    </location>
</feature>
<name>X1LWS3_9ZZZZ</name>
<dbReference type="AlphaFoldDB" id="X1LWS3"/>
<organism evidence="1">
    <name type="scientific">marine sediment metagenome</name>
    <dbReference type="NCBI Taxonomy" id="412755"/>
    <lineage>
        <taxon>unclassified sequences</taxon>
        <taxon>metagenomes</taxon>
        <taxon>ecological metagenomes</taxon>
    </lineage>
</organism>
<gene>
    <name evidence="1" type="ORF">S06H3_08645</name>
</gene>
<accession>X1LWS3</accession>
<protein>
    <submittedName>
        <fullName evidence="1">Uncharacterized protein</fullName>
    </submittedName>
</protein>